<evidence type="ECO:0000313" key="2">
    <source>
        <dbReference type="Proteomes" id="UP000178587"/>
    </source>
</evidence>
<sequence>MVGLAIECMFEIVTVNQCNTGFWLLGSKVQKSTFALCSLYVASKRAHIVPERTSRRKLSSHYHTSQ</sequence>
<dbReference type="Proteomes" id="UP000178587">
    <property type="component" value="Unassembled WGS sequence"/>
</dbReference>
<dbReference type="STRING" id="1798507.A3A34_00525"/>
<dbReference type="AlphaFoldDB" id="A0A1F6ER17"/>
<protein>
    <submittedName>
        <fullName evidence="1">Uncharacterized protein</fullName>
    </submittedName>
</protein>
<proteinExistence type="predicted"/>
<reference evidence="1 2" key="1">
    <citation type="journal article" date="2016" name="Nat. Commun.">
        <title>Thousands of microbial genomes shed light on interconnected biogeochemical processes in an aquifer system.</title>
        <authorList>
            <person name="Anantharaman K."/>
            <person name="Brown C.T."/>
            <person name="Hug L.A."/>
            <person name="Sharon I."/>
            <person name="Castelle C.J."/>
            <person name="Probst A.J."/>
            <person name="Thomas B.C."/>
            <person name="Singh A."/>
            <person name="Wilkins M.J."/>
            <person name="Karaoz U."/>
            <person name="Brodie E.L."/>
            <person name="Williams K.H."/>
            <person name="Hubbard S.S."/>
            <person name="Banfield J.F."/>
        </authorList>
    </citation>
    <scope>NUCLEOTIDE SEQUENCE [LARGE SCALE GENOMIC DNA]</scope>
</reference>
<name>A0A1F6ER17_9BACT</name>
<evidence type="ECO:0000313" key="1">
    <source>
        <dbReference type="EMBL" id="OGG76071.1"/>
    </source>
</evidence>
<dbReference type="EMBL" id="MFLU01000004">
    <property type="protein sequence ID" value="OGG76071.1"/>
    <property type="molecule type" value="Genomic_DNA"/>
</dbReference>
<accession>A0A1F6ER17</accession>
<comment type="caution">
    <text evidence="1">The sequence shown here is derived from an EMBL/GenBank/DDBJ whole genome shotgun (WGS) entry which is preliminary data.</text>
</comment>
<gene>
    <name evidence="1" type="ORF">A3A34_00525</name>
</gene>
<organism evidence="1 2">
    <name type="scientific">Candidatus Kaiserbacteria bacterium RIFCSPLOWO2_01_FULL_50_24</name>
    <dbReference type="NCBI Taxonomy" id="1798507"/>
    <lineage>
        <taxon>Bacteria</taxon>
        <taxon>Candidatus Kaiseribacteriota</taxon>
    </lineage>
</organism>